<name>A0ABS7JLV1_9HELI</name>
<dbReference type="InterPro" id="IPR058624">
    <property type="entry name" value="MdtA-like_HH"/>
</dbReference>
<dbReference type="Proteomes" id="UP000700059">
    <property type="component" value="Unassembled WGS sequence"/>
</dbReference>
<accession>A0ABS7JLV1</accession>
<evidence type="ECO:0000259" key="5">
    <source>
        <dbReference type="Pfam" id="PF25944"/>
    </source>
</evidence>
<dbReference type="PANTHER" id="PTHR30158">
    <property type="entry name" value="ACRA/E-RELATED COMPONENT OF DRUG EFFLUX TRANSPORTER"/>
    <property type="match status" value="1"/>
</dbReference>
<dbReference type="InterPro" id="IPR058637">
    <property type="entry name" value="YknX-like_C"/>
</dbReference>
<dbReference type="SUPFAM" id="SSF111369">
    <property type="entry name" value="HlyD-like secretion proteins"/>
    <property type="match status" value="1"/>
</dbReference>
<keyword evidence="8" id="KW-1185">Reference proteome</keyword>
<comment type="similarity">
    <text evidence="1">Belongs to the membrane fusion protein (MFP) (TC 8.A.1) family.</text>
</comment>
<dbReference type="RefSeq" id="WP_221531461.1">
    <property type="nucleotide sequence ID" value="NZ_JAIGYP010000002.1"/>
</dbReference>
<proteinExistence type="inferred from homology"/>
<dbReference type="InterPro" id="IPR058626">
    <property type="entry name" value="MdtA-like_b-barrel"/>
</dbReference>
<comment type="caution">
    <text evidence="7">The sequence shown here is derived from an EMBL/GenBank/DDBJ whole genome shotgun (WGS) entry which is preliminary data.</text>
</comment>
<evidence type="ECO:0000259" key="4">
    <source>
        <dbReference type="Pfam" id="PF25917"/>
    </source>
</evidence>
<sequence length="375" mass="41104">MKKTTAIFSKISLSLVCGVLLFTGCFKEDKNAQATQQNMVIPVSTYRIKTANVPVSFEFPAKLESLQSVDIYARVEGTLLEQHFVEGGLVKEGDKLFKIDPSKYQASFNMARAQLLSSQATFRAASRDWKRAQKLFKENALSPKEYDSAQSAYESANAAVANARANLDIAKINLDYTDVMATASGKISMKRYDIGDLVGAAGGNNVLTTITQLDPIYAEFSIPSNDYYFVRTLNQENVSVHYILPDGNKYEKEGKIDFLDSVIDPSTATIKARALVENPEHLLVPGEFSRIKLEGFVLENSIIIPQNALLQDSKGSYVFKIVDGKAQPAYIITGHIIGNSVVVKSGLSNNDVIITSQLIKLRSGAPVAPMQQNGQ</sequence>
<evidence type="ECO:0000259" key="3">
    <source>
        <dbReference type="Pfam" id="PF25876"/>
    </source>
</evidence>
<feature type="domain" description="YknX-like C-terminal permuted SH3-like" evidence="6">
    <location>
        <begin position="303"/>
        <end position="367"/>
    </location>
</feature>
<protein>
    <submittedName>
        <fullName evidence="7">Efflux RND transporter periplasmic adaptor subunit</fullName>
    </submittedName>
</protein>
<dbReference type="InterPro" id="IPR006143">
    <property type="entry name" value="RND_pump_MFP"/>
</dbReference>
<dbReference type="InterPro" id="IPR058625">
    <property type="entry name" value="MdtA-like_BSH"/>
</dbReference>
<evidence type="ECO:0000259" key="6">
    <source>
        <dbReference type="Pfam" id="PF25989"/>
    </source>
</evidence>
<dbReference type="PANTHER" id="PTHR30158:SF3">
    <property type="entry name" value="MULTIDRUG EFFLUX PUMP SUBUNIT ACRA-RELATED"/>
    <property type="match status" value="1"/>
</dbReference>
<reference evidence="7 8" key="1">
    <citation type="submission" date="2021-08" db="EMBL/GenBank/DDBJ databases">
        <title>Helicobacter spp. isolated from feces of Anatolian Ground Squirrel (Spermophilus xanthoprymnus) in Turkey.</title>
        <authorList>
            <person name="Aydin F."/>
            <person name="Abay S."/>
            <person name="Kayman T."/>
            <person name="Karakaya E."/>
            <person name="Saticioglu I.B."/>
        </authorList>
    </citation>
    <scope>NUCLEOTIDE SEQUENCE [LARGE SCALE GENOMIC DNA]</scope>
    <source>
        <strain evidence="7 8">Faydin-H70</strain>
    </source>
</reference>
<dbReference type="Pfam" id="PF25917">
    <property type="entry name" value="BSH_RND"/>
    <property type="match status" value="1"/>
</dbReference>
<dbReference type="Gene3D" id="2.40.50.100">
    <property type="match status" value="1"/>
</dbReference>
<organism evidence="7 8">
    <name type="scientific">Helicobacter turcicus</name>
    <dbReference type="NCBI Taxonomy" id="2867412"/>
    <lineage>
        <taxon>Bacteria</taxon>
        <taxon>Pseudomonadati</taxon>
        <taxon>Campylobacterota</taxon>
        <taxon>Epsilonproteobacteria</taxon>
        <taxon>Campylobacterales</taxon>
        <taxon>Helicobacteraceae</taxon>
        <taxon>Helicobacter</taxon>
    </lineage>
</organism>
<feature type="coiled-coil region" evidence="2">
    <location>
        <begin position="146"/>
        <end position="173"/>
    </location>
</feature>
<dbReference type="Gene3D" id="2.40.420.20">
    <property type="match status" value="1"/>
</dbReference>
<dbReference type="Gene3D" id="2.40.30.170">
    <property type="match status" value="1"/>
</dbReference>
<evidence type="ECO:0000256" key="2">
    <source>
        <dbReference type="SAM" id="Coils"/>
    </source>
</evidence>
<feature type="domain" description="Multidrug resistance protein MdtA-like beta-barrel" evidence="5">
    <location>
        <begin position="215"/>
        <end position="294"/>
    </location>
</feature>
<dbReference type="PROSITE" id="PS51257">
    <property type="entry name" value="PROKAR_LIPOPROTEIN"/>
    <property type="match status" value="1"/>
</dbReference>
<dbReference type="EMBL" id="JAIGYQ010000002">
    <property type="protein sequence ID" value="MBX7490372.1"/>
    <property type="molecule type" value="Genomic_DNA"/>
</dbReference>
<feature type="domain" description="Multidrug resistance protein MdtA-like alpha-helical hairpin" evidence="3">
    <location>
        <begin position="109"/>
        <end position="177"/>
    </location>
</feature>
<dbReference type="Pfam" id="PF25876">
    <property type="entry name" value="HH_MFP_RND"/>
    <property type="match status" value="1"/>
</dbReference>
<evidence type="ECO:0000256" key="1">
    <source>
        <dbReference type="ARBA" id="ARBA00009477"/>
    </source>
</evidence>
<dbReference type="Pfam" id="PF25944">
    <property type="entry name" value="Beta-barrel_RND"/>
    <property type="match status" value="1"/>
</dbReference>
<dbReference type="NCBIfam" id="TIGR01730">
    <property type="entry name" value="RND_mfp"/>
    <property type="match status" value="1"/>
</dbReference>
<gene>
    <name evidence="7" type="ORF">K4G57_02610</name>
</gene>
<dbReference type="Gene3D" id="1.10.287.470">
    <property type="entry name" value="Helix hairpin bin"/>
    <property type="match status" value="1"/>
</dbReference>
<evidence type="ECO:0000313" key="8">
    <source>
        <dbReference type="Proteomes" id="UP000700059"/>
    </source>
</evidence>
<feature type="domain" description="Multidrug resistance protein MdtA-like barrel-sandwich hybrid" evidence="4">
    <location>
        <begin position="68"/>
        <end position="208"/>
    </location>
</feature>
<dbReference type="Pfam" id="PF25989">
    <property type="entry name" value="YknX_C"/>
    <property type="match status" value="1"/>
</dbReference>
<evidence type="ECO:0000313" key="7">
    <source>
        <dbReference type="EMBL" id="MBX7490372.1"/>
    </source>
</evidence>
<keyword evidence="2" id="KW-0175">Coiled coil</keyword>